<keyword evidence="16" id="KW-1185">Reference proteome</keyword>
<dbReference type="EMBL" id="CP018154">
    <property type="protein sequence ID" value="APG63590.1"/>
    <property type="molecule type" value="Genomic_DNA"/>
</dbReference>
<evidence type="ECO:0008006" key="17">
    <source>
        <dbReference type="Google" id="ProtNLM"/>
    </source>
</evidence>
<evidence type="ECO:0000256" key="6">
    <source>
        <dbReference type="ARBA" id="ARBA00023065"/>
    </source>
</evidence>
<gene>
    <name evidence="15" type="ORF">LPB140_04765</name>
</gene>
<dbReference type="PROSITE" id="PS52016">
    <property type="entry name" value="TONB_DEPENDENT_REC_3"/>
    <property type="match status" value="1"/>
</dbReference>
<dbReference type="RefSeq" id="WP_072560375.1">
    <property type="nucleotide sequence ID" value="NZ_CP018154.1"/>
</dbReference>
<evidence type="ECO:0000256" key="11">
    <source>
        <dbReference type="RuleBase" id="RU003357"/>
    </source>
</evidence>
<evidence type="ECO:0000256" key="2">
    <source>
        <dbReference type="ARBA" id="ARBA00022448"/>
    </source>
</evidence>
<organism evidence="15 16">
    <name type="scientific">Sphingorhabdus lutea</name>
    <dbReference type="NCBI Taxonomy" id="1913578"/>
    <lineage>
        <taxon>Bacteria</taxon>
        <taxon>Pseudomonadati</taxon>
        <taxon>Pseudomonadota</taxon>
        <taxon>Alphaproteobacteria</taxon>
        <taxon>Sphingomonadales</taxon>
        <taxon>Sphingomonadaceae</taxon>
        <taxon>Sphingorhabdus</taxon>
    </lineage>
</organism>
<reference evidence="15 16" key="1">
    <citation type="submission" date="2016-11" db="EMBL/GenBank/DDBJ databases">
        <title>Sphingorhabdus sp. LPB0140, isolated from marine environment.</title>
        <authorList>
            <person name="Kim E."/>
            <person name="Yi H."/>
        </authorList>
    </citation>
    <scope>NUCLEOTIDE SEQUENCE [LARGE SCALE GENOMIC DNA]</scope>
    <source>
        <strain evidence="15 16">LPB0140</strain>
    </source>
</reference>
<dbReference type="Pfam" id="PF00593">
    <property type="entry name" value="TonB_dep_Rec_b-barrel"/>
    <property type="match status" value="1"/>
</dbReference>
<evidence type="ECO:0000256" key="9">
    <source>
        <dbReference type="ARBA" id="ARBA00023237"/>
    </source>
</evidence>
<name>A0A1L3JEN1_9SPHN</name>
<evidence type="ECO:0000256" key="12">
    <source>
        <dbReference type="SAM" id="SignalP"/>
    </source>
</evidence>
<dbReference type="AlphaFoldDB" id="A0A1L3JEN1"/>
<keyword evidence="9 10" id="KW-0998">Cell outer membrane</keyword>
<keyword evidence="7 11" id="KW-0798">TonB box</keyword>
<evidence type="ECO:0000256" key="7">
    <source>
        <dbReference type="ARBA" id="ARBA00023077"/>
    </source>
</evidence>
<evidence type="ECO:0000259" key="13">
    <source>
        <dbReference type="Pfam" id="PF00593"/>
    </source>
</evidence>
<sequence>MLKNILQFSAAIAALCPSHALYAQDNADDAEFRGDIIVTATGSESYSHESGQAVTVLDKKDIEQSQQASISDLLRQVPGVAVARSGGVGSQTSVFIRGGESSQTLVLVDGVKINDPSTPNNSFDFGALMTGNLNRVEILRGPNSVIWGSQAIGGVINVQTAPTSEAFEVQAMAEYGSLNSGQARANISGTTGRISGSIGASYYRTDGVSALRTGTERDGYKNFAANGKLGLELTDNIGIDLRGYYNKGRVEFDDPFGATADTYPENENEQFVGYIGLNANLFDGAVKNIFSYTRTDLTRIGTEPNVPFSFNVNILKGAIDRFAYRGSASPHDKIDLNFGVEHESSTASTFFPAGGGAAPNQAETQVTSGYAQAVLRPFTGLTLTGGVRYDDTSDYGDVTTFGANAAYSPNGGNTIFRATYAEGFRAPTLTEALLPFGNAALRPETAKSYDVGVEQNFLGRHATIAATLFKRDSKDAIIYSFVTFQSENVARVRATGAEITLALRPSDRFTINAQYSYVNAQDRTPGVSFGAQLPRRPKHSVNFSADWQTPLGLDIGGDIYVAGDSFNSLPNIYAPTAPRLDGYILAGIRASYPVTDNVEIFGRVDNLFDSDYEVVRRYNVLGRNIFAGVRLKY</sequence>
<evidence type="ECO:0000313" key="16">
    <source>
        <dbReference type="Proteomes" id="UP000242561"/>
    </source>
</evidence>
<evidence type="ECO:0000259" key="14">
    <source>
        <dbReference type="Pfam" id="PF07715"/>
    </source>
</evidence>
<keyword evidence="8 10" id="KW-0472">Membrane</keyword>
<keyword evidence="4 10" id="KW-0812">Transmembrane</keyword>
<dbReference type="InterPro" id="IPR000531">
    <property type="entry name" value="Beta-barrel_TonB"/>
</dbReference>
<dbReference type="SUPFAM" id="SSF56935">
    <property type="entry name" value="Porins"/>
    <property type="match status" value="1"/>
</dbReference>
<feature type="chain" id="PRO_5012814888" description="TonB-dependent receptor" evidence="12">
    <location>
        <begin position="24"/>
        <end position="633"/>
    </location>
</feature>
<evidence type="ECO:0000256" key="4">
    <source>
        <dbReference type="ARBA" id="ARBA00022692"/>
    </source>
</evidence>
<dbReference type="Proteomes" id="UP000242561">
    <property type="component" value="Chromosome"/>
</dbReference>
<evidence type="ECO:0000313" key="15">
    <source>
        <dbReference type="EMBL" id="APG63590.1"/>
    </source>
</evidence>
<feature type="domain" description="TonB-dependent receptor-like beta-barrel" evidence="13">
    <location>
        <begin position="191"/>
        <end position="607"/>
    </location>
</feature>
<keyword evidence="3 10" id="KW-1134">Transmembrane beta strand</keyword>
<dbReference type="PANTHER" id="PTHR30069:SF53">
    <property type="entry name" value="COLICIN I RECEPTOR-RELATED"/>
    <property type="match status" value="1"/>
</dbReference>
<evidence type="ECO:0000256" key="8">
    <source>
        <dbReference type="ARBA" id="ARBA00023136"/>
    </source>
</evidence>
<comment type="similarity">
    <text evidence="10 11">Belongs to the TonB-dependent receptor family.</text>
</comment>
<dbReference type="InterPro" id="IPR036942">
    <property type="entry name" value="Beta-barrel_TonB_sf"/>
</dbReference>
<dbReference type="GO" id="GO:0006811">
    <property type="term" value="P:monoatomic ion transport"/>
    <property type="evidence" value="ECO:0007669"/>
    <property type="project" value="UniProtKB-KW"/>
</dbReference>
<evidence type="ECO:0000256" key="10">
    <source>
        <dbReference type="PROSITE-ProRule" id="PRU01360"/>
    </source>
</evidence>
<proteinExistence type="inferred from homology"/>
<keyword evidence="5 12" id="KW-0732">Signal</keyword>
<dbReference type="GO" id="GO:0015889">
    <property type="term" value="P:cobalamin transport"/>
    <property type="evidence" value="ECO:0007669"/>
    <property type="project" value="TreeGrafter"/>
</dbReference>
<dbReference type="Pfam" id="PF07715">
    <property type="entry name" value="Plug"/>
    <property type="match status" value="1"/>
</dbReference>
<comment type="subcellular location">
    <subcellularLocation>
        <location evidence="1 10">Cell outer membrane</location>
        <topology evidence="1 10">Multi-pass membrane protein</topology>
    </subcellularLocation>
</comment>
<dbReference type="STRING" id="1913578.LPB140_04765"/>
<dbReference type="GO" id="GO:0009279">
    <property type="term" value="C:cell outer membrane"/>
    <property type="evidence" value="ECO:0007669"/>
    <property type="project" value="UniProtKB-SubCell"/>
</dbReference>
<dbReference type="InterPro" id="IPR037066">
    <property type="entry name" value="Plug_dom_sf"/>
</dbReference>
<keyword evidence="6" id="KW-0406">Ion transport</keyword>
<evidence type="ECO:0000256" key="5">
    <source>
        <dbReference type="ARBA" id="ARBA00022729"/>
    </source>
</evidence>
<feature type="domain" description="TonB-dependent receptor plug" evidence="14">
    <location>
        <begin position="49"/>
        <end position="155"/>
    </location>
</feature>
<protein>
    <recommendedName>
        <fullName evidence="17">TonB-dependent receptor</fullName>
    </recommendedName>
</protein>
<dbReference type="Gene3D" id="2.170.130.10">
    <property type="entry name" value="TonB-dependent receptor, plug domain"/>
    <property type="match status" value="1"/>
</dbReference>
<dbReference type="KEGG" id="sphl:LPB140_04765"/>
<dbReference type="InterPro" id="IPR012910">
    <property type="entry name" value="Plug_dom"/>
</dbReference>
<evidence type="ECO:0000256" key="1">
    <source>
        <dbReference type="ARBA" id="ARBA00004571"/>
    </source>
</evidence>
<accession>A0A1L3JEN1</accession>
<keyword evidence="2 10" id="KW-0813">Transport</keyword>
<evidence type="ECO:0000256" key="3">
    <source>
        <dbReference type="ARBA" id="ARBA00022452"/>
    </source>
</evidence>
<dbReference type="PANTHER" id="PTHR30069">
    <property type="entry name" value="TONB-DEPENDENT OUTER MEMBRANE RECEPTOR"/>
    <property type="match status" value="1"/>
</dbReference>
<dbReference type="InterPro" id="IPR039426">
    <property type="entry name" value="TonB-dep_rcpt-like"/>
</dbReference>
<dbReference type="CDD" id="cd01347">
    <property type="entry name" value="ligand_gated_channel"/>
    <property type="match status" value="1"/>
</dbReference>
<dbReference type="Gene3D" id="2.40.170.20">
    <property type="entry name" value="TonB-dependent receptor, beta-barrel domain"/>
    <property type="match status" value="1"/>
</dbReference>
<feature type="signal peptide" evidence="12">
    <location>
        <begin position="1"/>
        <end position="23"/>
    </location>
</feature>